<keyword evidence="1" id="KW-0237">DNA synthesis</keyword>
<name>A0A2H5AJK5_9VIRU</name>
<feature type="domain" description="Deoxynucleoside kinase" evidence="7">
    <location>
        <begin position="25"/>
        <end position="220"/>
    </location>
</feature>
<evidence type="ECO:0000259" key="7">
    <source>
        <dbReference type="Pfam" id="PF01712"/>
    </source>
</evidence>
<keyword evidence="10" id="KW-1185">Reference proteome</keyword>
<evidence type="ECO:0000256" key="5">
    <source>
        <dbReference type="PIRSR" id="PIRSR000705-1"/>
    </source>
</evidence>
<dbReference type="PANTHER" id="PTHR10513">
    <property type="entry name" value="DEOXYNUCLEOSIDE KINASE"/>
    <property type="match status" value="1"/>
</dbReference>
<feature type="active site" description="Proton acceptor" evidence="5">
    <location>
        <position position="105"/>
    </location>
</feature>
<evidence type="ECO:0000256" key="3">
    <source>
        <dbReference type="ARBA" id="ARBA00022777"/>
    </source>
</evidence>
<dbReference type="PANTHER" id="PTHR10513:SF35">
    <property type="entry name" value="DEOXYADENOSINE KINASE"/>
    <property type="match status" value="1"/>
</dbReference>
<evidence type="ECO:0000313" key="10">
    <source>
        <dbReference type="Proteomes" id="UP000242696"/>
    </source>
</evidence>
<evidence type="ECO:0000313" key="9">
    <source>
        <dbReference type="EMBL" id="AUG72331.1"/>
    </source>
</evidence>
<dbReference type="InterPro" id="IPR027417">
    <property type="entry name" value="P-loop_NTPase"/>
</dbReference>
<organism evidence="9">
    <name type="scientific">black bullhead herpesvirus</name>
    <dbReference type="NCBI Taxonomy" id="508441"/>
    <lineage>
        <taxon>Viruses</taxon>
        <taxon>Duplodnaviria</taxon>
        <taxon>Heunggongvirae</taxon>
        <taxon>Peploviricota</taxon>
        <taxon>Herviviricetes</taxon>
        <taxon>Herpesvirales</taxon>
        <taxon>Alloherpesviridae</taxon>
        <taxon>Ictavirus</taxon>
        <taxon>Ictavirus ictaluridallo2</taxon>
    </lineage>
</organism>
<dbReference type="OrthoDB" id="18723at10239"/>
<dbReference type="RefSeq" id="YP_009447832.1">
    <property type="nucleotide sequence ID" value="NC_036579.1"/>
</dbReference>
<evidence type="ECO:0000256" key="1">
    <source>
        <dbReference type="ARBA" id="ARBA00022634"/>
    </source>
</evidence>
<feature type="binding site" evidence="6">
    <location>
        <begin position="164"/>
        <end position="168"/>
    </location>
    <ligand>
        <name>ATP</name>
        <dbReference type="ChEBI" id="CHEBI:30616"/>
    </ligand>
</feature>
<sequence length="232" mass="27038">MDPVILAEPKREGPEPQRLLGGYRFSIDGNIGCGKSTVVEALQSRLGGRGLRVALEPVDQWTNHNGINYLNLSHKQTARYGYVFQNLVIASYDNVRRLENPDIMERGPRAATRIFSALNYESGFWTDAEYDYIARWGEHVMDSFMDSKMVFIYLKLDPEAAHERLRKRARPEEELIDLDFLERIHEKYESWFSREASPVEVIDATRTREEVLEQVWTIITRYCPHLEGLERE</sequence>
<accession>A0A2H5AJK5</accession>
<feature type="binding site" evidence="6">
    <location>
        <begin position="29"/>
        <end position="37"/>
    </location>
    <ligand>
        <name>ATP</name>
        <dbReference type="ChEBI" id="CHEBI:30616"/>
    </ligand>
</feature>
<dbReference type="InterPro" id="IPR050566">
    <property type="entry name" value="Deoxyribonucleoside_kinase"/>
</dbReference>
<dbReference type="Gene3D" id="3.40.50.300">
    <property type="entry name" value="P-loop containing nucleotide triphosphate hydrolases"/>
    <property type="match status" value="1"/>
</dbReference>
<dbReference type="InterPro" id="IPR031314">
    <property type="entry name" value="DNK_dom"/>
</dbReference>
<dbReference type="KEGG" id="vg:35414729"/>
<dbReference type="KEGG" id="vg:35414652"/>
<dbReference type="RefSeq" id="YP_009447909.1">
    <property type="nucleotide sequence ID" value="NC_036579.1"/>
</dbReference>
<dbReference type="EMBL" id="MG271984">
    <property type="protein sequence ID" value="AUG72261.1"/>
    <property type="molecule type" value="Genomic_DNA"/>
</dbReference>
<proteinExistence type="predicted"/>
<evidence type="ECO:0000256" key="6">
    <source>
        <dbReference type="PIRSR" id="PIRSR000705-3"/>
    </source>
</evidence>
<protein>
    <submittedName>
        <fullName evidence="8">ORF5L</fullName>
    </submittedName>
    <submittedName>
        <fullName evidence="9">ORF5R</fullName>
    </submittedName>
</protein>
<reference evidence="9" key="1">
    <citation type="journal article" date="2018" name="Arch. Virol.">
        <title>Complete genome sequence and analysis of ictalurid herpesvirus 2.</title>
        <authorList>
            <person name="Borzak R."/>
            <person name="Haluk T."/>
            <person name="Bartha D."/>
            <person name="Doszpoly A."/>
        </authorList>
    </citation>
    <scope>NUCLEOTIDE SEQUENCE</scope>
    <source>
        <strain evidence="9">760/94</strain>
    </source>
</reference>
<dbReference type="GO" id="GO:0071897">
    <property type="term" value="P:DNA biosynthetic process"/>
    <property type="evidence" value="ECO:0007669"/>
    <property type="project" value="UniProtKB-KW"/>
</dbReference>
<dbReference type="GeneID" id="35414652"/>
<dbReference type="GO" id="GO:0005524">
    <property type="term" value="F:ATP binding"/>
    <property type="evidence" value="ECO:0007669"/>
    <property type="project" value="UniProtKB-KW"/>
</dbReference>
<dbReference type="InterPro" id="IPR002624">
    <property type="entry name" value="DCK/DGK"/>
</dbReference>
<keyword evidence="3" id="KW-0808">Transferase</keyword>
<dbReference type="Pfam" id="PF01712">
    <property type="entry name" value="dNK"/>
    <property type="match status" value="1"/>
</dbReference>
<keyword evidence="4 6" id="KW-0067">ATP-binding</keyword>
<dbReference type="GO" id="GO:0019136">
    <property type="term" value="F:deoxynucleoside kinase activity"/>
    <property type="evidence" value="ECO:0007669"/>
    <property type="project" value="InterPro"/>
</dbReference>
<evidence type="ECO:0000256" key="2">
    <source>
        <dbReference type="ARBA" id="ARBA00022741"/>
    </source>
</evidence>
<keyword evidence="3" id="KW-0418">Kinase</keyword>
<keyword evidence="2 6" id="KW-0547">Nucleotide-binding</keyword>
<dbReference type="GeneID" id="35414729"/>
<dbReference type="SUPFAM" id="SSF52540">
    <property type="entry name" value="P-loop containing nucleoside triphosphate hydrolases"/>
    <property type="match status" value="1"/>
</dbReference>
<dbReference type="Proteomes" id="UP000242696">
    <property type="component" value="Segment"/>
</dbReference>
<dbReference type="EMBL" id="MG271984">
    <property type="protein sequence ID" value="AUG72331.1"/>
    <property type="molecule type" value="Genomic_DNA"/>
</dbReference>
<evidence type="ECO:0000256" key="4">
    <source>
        <dbReference type="ARBA" id="ARBA00022840"/>
    </source>
</evidence>
<evidence type="ECO:0000313" key="8">
    <source>
        <dbReference type="EMBL" id="AUG72261.1"/>
    </source>
</evidence>
<dbReference type="PIRSF" id="PIRSF000705">
    <property type="entry name" value="DNK"/>
    <property type="match status" value="1"/>
</dbReference>